<evidence type="ECO:0000313" key="2">
    <source>
        <dbReference type="Proteomes" id="UP000004994"/>
    </source>
</evidence>
<name>A0A3Q7IFH3_SOLLC</name>
<keyword evidence="2" id="KW-1185">Reference proteome</keyword>
<dbReference type="Proteomes" id="UP000004994">
    <property type="component" value="Chromosome 8"/>
</dbReference>
<dbReference type="AlphaFoldDB" id="A0A3Q7IFH3"/>
<dbReference type="Gramene" id="Solyc08g013756.1.1">
    <property type="protein sequence ID" value="Solyc08g013756.1.1"/>
    <property type="gene ID" value="Solyc08g013756.1"/>
</dbReference>
<evidence type="ECO:0000313" key="1">
    <source>
        <dbReference type="EnsemblPlants" id="Solyc08g013756.1.1"/>
    </source>
</evidence>
<reference evidence="1" key="1">
    <citation type="journal article" date="2012" name="Nature">
        <title>The tomato genome sequence provides insights into fleshy fruit evolution.</title>
        <authorList>
            <consortium name="Tomato Genome Consortium"/>
        </authorList>
    </citation>
    <scope>NUCLEOTIDE SEQUENCE [LARGE SCALE GENOMIC DNA]</scope>
    <source>
        <strain evidence="1">cv. Heinz 1706</strain>
    </source>
</reference>
<organism evidence="1">
    <name type="scientific">Solanum lycopersicum</name>
    <name type="common">Tomato</name>
    <name type="synonym">Lycopersicon esculentum</name>
    <dbReference type="NCBI Taxonomy" id="4081"/>
    <lineage>
        <taxon>Eukaryota</taxon>
        <taxon>Viridiplantae</taxon>
        <taxon>Streptophyta</taxon>
        <taxon>Embryophyta</taxon>
        <taxon>Tracheophyta</taxon>
        <taxon>Spermatophyta</taxon>
        <taxon>Magnoliopsida</taxon>
        <taxon>eudicotyledons</taxon>
        <taxon>Gunneridae</taxon>
        <taxon>Pentapetalae</taxon>
        <taxon>asterids</taxon>
        <taxon>lamiids</taxon>
        <taxon>Solanales</taxon>
        <taxon>Solanaceae</taxon>
        <taxon>Solanoideae</taxon>
        <taxon>Solaneae</taxon>
        <taxon>Solanum</taxon>
        <taxon>Solanum subgen. Lycopersicon</taxon>
    </lineage>
</organism>
<dbReference type="EnsemblPlants" id="Solyc08g013756.1.1">
    <property type="protein sequence ID" value="Solyc08g013756.1.1"/>
    <property type="gene ID" value="Solyc08g013756.1"/>
</dbReference>
<dbReference type="InParanoid" id="A0A3Q7IFH3"/>
<proteinExistence type="predicted"/>
<reference evidence="1" key="2">
    <citation type="submission" date="2019-01" db="UniProtKB">
        <authorList>
            <consortium name="EnsemblPlants"/>
        </authorList>
    </citation>
    <scope>IDENTIFICATION</scope>
    <source>
        <strain evidence="1">cv. Heinz 1706</strain>
    </source>
</reference>
<accession>A0A3Q7IFH3</accession>
<protein>
    <submittedName>
        <fullName evidence="1">Uncharacterized protein</fullName>
    </submittedName>
</protein>
<sequence length="135" mass="15773">MKDRKTTYIEVFTFWTSPLLGHIFLCTLSRSSFYLILLWNLTCLELICSHTGFSEKFSATVKKFSLLKELHFCYISIIKKSIETISLYNEKRGLKTILSGFPHLESFDLRQCLNVHLEGDIGKRCSQEIKYLRHA</sequence>